<dbReference type="Pfam" id="PF10672">
    <property type="entry name" value="Methyltrans_SAM"/>
    <property type="match status" value="1"/>
</dbReference>
<proteinExistence type="predicted"/>
<dbReference type="CDD" id="cd02440">
    <property type="entry name" value="AdoMet_MTases"/>
    <property type="match status" value="1"/>
</dbReference>
<dbReference type="STRING" id="1049790.LEP1GSC047_0064"/>
<protein>
    <submittedName>
        <fullName evidence="5">Methyltransferase domain protein</fullName>
    </submittedName>
</protein>
<dbReference type="PANTHER" id="PTHR43042">
    <property type="entry name" value="SAM-DEPENDENT METHYLTRANSFERASE"/>
    <property type="match status" value="1"/>
</dbReference>
<keyword evidence="1 5" id="KW-0489">Methyltransferase</keyword>
<feature type="domain" description="S-adenosylmethionine-dependent methyltransferase" evidence="4">
    <location>
        <begin position="152"/>
        <end position="276"/>
    </location>
</feature>
<dbReference type="Gene3D" id="3.40.50.150">
    <property type="entry name" value="Vaccinia Virus protein VP39"/>
    <property type="match status" value="1"/>
</dbReference>
<dbReference type="EMBL" id="AHMM02000012">
    <property type="protein sequence ID" value="EQA38232.1"/>
    <property type="molecule type" value="Genomic_DNA"/>
</dbReference>
<comment type="caution">
    <text evidence="5">The sequence shown here is derived from an EMBL/GenBank/DDBJ whole genome shotgun (WGS) entry which is preliminary data.</text>
</comment>
<evidence type="ECO:0000256" key="2">
    <source>
        <dbReference type="ARBA" id="ARBA00022679"/>
    </source>
</evidence>
<keyword evidence="3" id="KW-0949">S-adenosyl-L-methionine</keyword>
<dbReference type="SUPFAM" id="SSF53335">
    <property type="entry name" value="S-adenosyl-L-methionine-dependent methyltransferases"/>
    <property type="match status" value="1"/>
</dbReference>
<organism evidence="5 6">
    <name type="scientific">Leptospira inadai serovar Lyme str. 10</name>
    <dbReference type="NCBI Taxonomy" id="1049790"/>
    <lineage>
        <taxon>Bacteria</taxon>
        <taxon>Pseudomonadati</taxon>
        <taxon>Spirochaetota</taxon>
        <taxon>Spirochaetia</taxon>
        <taxon>Leptospirales</taxon>
        <taxon>Leptospiraceae</taxon>
        <taxon>Leptospira</taxon>
    </lineage>
</organism>
<gene>
    <name evidence="5" type="ORF">LEP1GSC047_0064</name>
</gene>
<evidence type="ECO:0000256" key="1">
    <source>
        <dbReference type="ARBA" id="ARBA00022603"/>
    </source>
</evidence>
<evidence type="ECO:0000313" key="5">
    <source>
        <dbReference type="EMBL" id="EQA38232.1"/>
    </source>
</evidence>
<dbReference type="InterPro" id="IPR019614">
    <property type="entry name" value="SAM-dep_methyl-trfase"/>
</dbReference>
<evidence type="ECO:0000259" key="4">
    <source>
        <dbReference type="Pfam" id="PF10672"/>
    </source>
</evidence>
<reference evidence="5 6" key="1">
    <citation type="submission" date="2013-05" db="EMBL/GenBank/DDBJ databases">
        <authorList>
            <person name="Harkins D.M."/>
            <person name="Durkin A.S."/>
            <person name="Brinkac L.M."/>
            <person name="Haft D.H."/>
            <person name="Selengut J.D."/>
            <person name="Sanka R."/>
            <person name="DePew J."/>
            <person name="Purushe J."/>
            <person name="Hartskeerl R.A."/>
            <person name="Ahmed A."/>
            <person name="van der Linden H."/>
            <person name="Goris M.G.A."/>
            <person name="Vinetz J.M."/>
            <person name="Sutton G.G."/>
            <person name="Nierman W.C."/>
            <person name="Fouts D.E."/>
        </authorList>
    </citation>
    <scope>NUCLEOTIDE SEQUENCE [LARGE SCALE GENOMIC DNA]</scope>
    <source>
        <strain evidence="5 6">10</strain>
    </source>
</reference>
<dbReference type="InterPro" id="IPR029063">
    <property type="entry name" value="SAM-dependent_MTases_sf"/>
</dbReference>
<accession>V6HE16</accession>
<dbReference type="GO" id="GO:0008168">
    <property type="term" value="F:methyltransferase activity"/>
    <property type="evidence" value="ECO:0007669"/>
    <property type="project" value="UniProtKB-KW"/>
</dbReference>
<sequence length="354" mass="42080">MNKKNVVGKEVICPVESVIFGSIGLDFRKGSSILSCMKHLEMFDNRLSRMSKHWKKWAKRREITCFRIYDRDIPQVPISVDIYEDYCLVSEYLNEYPLSEEDREKERSFIRSSILKILNISPDNLFWKRREQKKGSAQYEKMGDRAVSIIAREGGLKFKVNPSDYLDTGLFLDHRITRDLVRKESKDKKVLNLYSYTGSFSVYAIDGGAKRVTSIDLSKTYLDWSEENFRLNGMYPDEHEFLREDVTEWLRKERSNPRREKYDLIIVDPPTFSNSKKMRDIFDVQRDYSFLLNAVFKDFSEPNAILYFSTNFRKFKMDRNALLWEDVQDLTKATHPEDFRNERVRSVWKMKDKS</sequence>
<evidence type="ECO:0000256" key="3">
    <source>
        <dbReference type="ARBA" id="ARBA00022691"/>
    </source>
</evidence>
<dbReference type="PANTHER" id="PTHR43042:SF3">
    <property type="entry name" value="RIBOSOMAL RNA LARGE SUBUNIT METHYLTRANSFERASE YWBD-RELATED"/>
    <property type="match status" value="1"/>
</dbReference>
<dbReference type="GO" id="GO:0032259">
    <property type="term" value="P:methylation"/>
    <property type="evidence" value="ECO:0007669"/>
    <property type="project" value="UniProtKB-KW"/>
</dbReference>
<keyword evidence="2 5" id="KW-0808">Transferase</keyword>
<evidence type="ECO:0000313" key="6">
    <source>
        <dbReference type="Proteomes" id="UP000018719"/>
    </source>
</evidence>
<dbReference type="Gene3D" id="3.30.750.80">
    <property type="entry name" value="RNA methyltransferase domain (HRMD) like"/>
    <property type="match status" value="1"/>
</dbReference>
<dbReference type="AlphaFoldDB" id="V6HE16"/>
<name>V6HE16_9LEPT</name>
<dbReference type="Proteomes" id="UP000018719">
    <property type="component" value="Unassembled WGS sequence"/>
</dbReference>